<evidence type="ECO:0008006" key="4">
    <source>
        <dbReference type="Google" id="ProtNLM"/>
    </source>
</evidence>
<evidence type="ECO:0000256" key="1">
    <source>
        <dbReference type="SAM" id="MobiDB-lite"/>
    </source>
</evidence>
<comment type="caution">
    <text evidence="2">The sequence shown here is derived from an EMBL/GenBank/DDBJ whole genome shotgun (WGS) entry which is preliminary data.</text>
</comment>
<dbReference type="EMBL" id="BAABGA010000074">
    <property type="protein sequence ID" value="GAA4465344.1"/>
    <property type="molecule type" value="Genomic_DNA"/>
</dbReference>
<reference evidence="3" key="1">
    <citation type="journal article" date="2019" name="Int. J. Syst. Evol. Microbiol.">
        <title>The Global Catalogue of Microorganisms (GCM) 10K type strain sequencing project: providing services to taxonomists for standard genome sequencing and annotation.</title>
        <authorList>
            <consortium name="The Broad Institute Genomics Platform"/>
            <consortium name="The Broad Institute Genome Sequencing Center for Infectious Disease"/>
            <person name="Wu L."/>
            <person name="Ma J."/>
        </authorList>
    </citation>
    <scope>NUCLEOTIDE SEQUENCE [LARGE SCALE GENOMIC DNA]</scope>
    <source>
        <strain evidence="3">JCM 17759</strain>
    </source>
</reference>
<feature type="compositionally biased region" description="Low complexity" evidence="1">
    <location>
        <begin position="307"/>
        <end position="320"/>
    </location>
</feature>
<sequence>MTATIDTADDIDLGPAHPHDVPYLRLSSECVRECGIGPAITLAVYFSTGGSKWNFRSIETLGLVEITGFGGATIDRHLRKLIESGWMEKGSRKGTGRRTPTRRLTPKFQRHDRDLSLVLPTWALDSGLSLSALVLVAKMWSAVRGKTHAREGIEEGTRLIRESIGSLATEYTWRISTLMQATGISRKSVKNARQSLVDAGVINGDDSDDRPGYISLVPVIDVTEMGDLLIGGPMCKKRGLGVSKMRFGSRGVSVKNEVCSYSKDFTFSCSKENEPNAITRDGIEILNLIRSKKEKQQTRVASSQTRTAPTPKQKAQPAATSADPVSRVWFAYPERMRKSRGRVKDALNASIRYLVRSRTVTIEEGSDPIDVSTQTLALEFVLSRLEAFAKSKEGRSGVIPEPATWLKNMRFLESDATWRHCIQDPCMPIDRRVEVEYSTGEGALPRRMRELREARDARAKAAAAAEAAA</sequence>
<evidence type="ECO:0000313" key="2">
    <source>
        <dbReference type="EMBL" id="GAA4465344.1"/>
    </source>
</evidence>
<feature type="region of interest" description="Disordered" evidence="1">
    <location>
        <begin position="294"/>
        <end position="321"/>
    </location>
</feature>
<protein>
    <recommendedName>
        <fullName evidence="4">MarR family protein</fullName>
    </recommendedName>
</protein>
<evidence type="ECO:0000313" key="3">
    <source>
        <dbReference type="Proteomes" id="UP001500840"/>
    </source>
</evidence>
<organism evidence="2 3">
    <name type="scientific">Novipirellula rosea</name>
    <dbReference type="NCBI Taxonomy" id="1031540"/>
    <lineage>
        <taxon>Bacteria</taxon>
        <taxon>Pseudomonadati</taxon>
        <taxon>Planctomycetota</taxon>
        <taxon>Planctomycetia</taxon>
        <taxon>Pirellulales</taxon>
        <taxon>Pirellulaceae</taxon>
        <taxon>Novipirellula</taxon>
    </lineage>
</organism>
<proteinExistence type="predicted"/>
<dbReference type="RefSeq" id="WP_345326818.1">
    <property type="nucleotide sequence ID" value="NZ_BAABGA010000074.1"/>
</dbReference>
<accession>A0ABP8NG83</accession>
<gene>
    <name evidence="2" type="ORF">GCM10023156_52970</name>
</gene>
<name>A0ABP8NG83_9BACT</name>
<dbReference type="Proteomes" id="UP001500840">
    <property type="component" value="Unassembled WGS sequence"/>
</dbReference>
<keyword evidence="3" id="KW-1185">Reference proteome</keyword>